<evidence type="ECO:0000313" key="2">
    <source>
        <dbReference type="EMBL" id="KAF9042676.1"/>
    </source>
</evidence>
<organism evidence="2 3">
    <name type="scientific">Rhodocollybia butyracea</name>
    <dbReference type="NCBI Taxonomy" id="206335"/>
    <lineage>
        <taxon>Eukaryota</taxon>
        <taxon>Fungi</taxon>
        <taxon>Dikarya</taxon>
        <taxon>Basidiomycota</taxon>
        <taxon>Agaricomycotina</taxon>
        <taxon>Agaricomycetes</taxon>
        <taxon>Agaricomycetidae</taxon>
        <taxon>Agaricales</taxon>
        <taxon>Marasmiineae</taxon>
        <taxon>Omphalotaceae</taxon>
        <taxon>Rhodocollybia</taxon>
    </lineage>
</organism>
<keyword evidence="3" id="KW-1185">Reference proteome</keyword>
<protein>
    <submittedName>
        <fullName evidence="2">Uncharacterized protein</fullName>
    </submittedName>
</protein>
<dbReference type="Proteomes" id="UP000772434">
    <property type="component" value="Unassembled WGS sequence"/>
</dbReference>
<gene>
    <name evidence="2" type="ORF">BDP27DRAFT_1374299</name>
</gene>
<evidence type="ECO:0000313" key="3">
    <source>
        <dbReference type="Proteomes" id="UP000772434"/>
    </source>
</evidence>
<accession>A0A9P5TVJ3</accession>
<dbReference type="OrthoDB" id="3237746at2759"/>
<name>A0A9P5TVJ3_9AGAR</name>
<proteinExistence type="predicted"/>
<sequence>MGVNTKWTGLDEAASVTKEKDVLMHMLYAKQQRLDGYEEAVVHAQKHKSLFDKKVLESREGKMDNTHSTKVKLAVRWSPPVWVAKQLENTYELVWRNGTRVDSGPFHVCHVNGFRASPGTKLWDEQAEVERSRDSKEKGRCEAESEDNKLAKVGSVDIADNIEDVIPCFKNHEGHWGADTLLREQLKSVKDTRNKAEAHAKSKGKGSRIVVVVTLSN</sequence>
<comment type="caution">
    <text evidence="2">The sequence shown here is derived from an EMBL/GenBank/DDBJ whole genome shotgun (WGS) entry which is preliminary data.</text>
</comment>
<evidence type="ECO:0000256" key="1">
    <source>
        <dbReference type="SAM" id="MobiDB-lite"/>
    </source>
</evidence>
<dbReference type="AlphaFoldDB" id="A0A9P5TVJ3"/>
<reference evidence="2" key="1">
    <citation type="submission" date="2020-11" db="EMBL/GenBank/DDBJ databases">
        <authorList>
            <consortium name="DOE Joint Genome Institute"/>
            <person name="Ahrendt S."/>
            <person name="Riley R."/>
            <person name="Andreopoulos W."/>
            <person name="Labutti K."/>
            <person name="Pangilinan J."/>
            <person name="Ruiz-Duenas F.J."/>
            <person name="Barrasa J.M."/>
            <person name="Sanchez-Garcia M."/>
            <person name="Camarero S."/>
            <person name="Miyauchi S."/>
            <person name="Serrano A."/>
            <person name="Linde D."/>
            <person name="Babiker R."/>
            <person name="Drula E."/>
            <person name="Ayuso-Fernandez I."/>
            <person name="Pacheco R."/>
            <person name="Padilla G."/>
            <person name="Ferreira P."/>
            <person name="Barriuso J."/>
            <person name="Kellner H."/>
            <person name="Castanera R."/>
            <person name="Alfaro M."/>
            <person name="Ramirez L."/>
            <person name="Pisabarro A.G."/>
            <person name="Kuo A."/>
            <person name="Tritt A."/>
            <person name="Lipzen A."/>
            <person name="He G."/>
            <person name="Yan M."/>
            <person name="Ng V."/>
            <person name="Cullen D."/>
            <person name="Martin F."/>
            <person name="Rosso M.-N."/>
            <person name="Henrissat B."/>
            <person name="Hibbett D."/>
            <person name="Martinez A.T."/>
            <person name="Grigoriev I.V."/>
        </authorList>
    </citation>
    <scope>NUCLEOTIDE SEQUENCE</scope>
    <source>
        <strain evidence="2">AH 40177</strain>
    </source>
</reference>
<dbReference type="EMBL" id="JADNRY010000543">
    <property type="protein sequence ID" value="KAF9042676.1"/>
    <property type="molecule type" value="Genomic_DNA"/>
</dbReference>
<feature type="region of interest" description="Disordered" evidence="1">
    <location>
        <begin position="125"/>
        <end position="144"/>
    </location>
</feature>